<comment type="caution">
    <text evidence="1">The sequence shown here is derived from an EMBL/GenBank/DDBJ whole genome shotgun (WGS) entry which is preliminary data.</text>
</comment>
<dbReference type="RefSeq" id="WP_301245091.1">
    <property type="nucleotide sequence ID" value="NZ_JAROCD010000002.1"/>
</dbReference>
<organism evidence="1 2">
    <name type="scientific">Paenibacillus vandeheii</name>
    <dbReference type="NCBI Taxonomy" id="3035917"/>
    <lineage>
        <taxon>Bacteria</taxon>
        <taxon>Bacillati</taxon>
        <taxon>Bacillota</taxon>
        <taxon>Bacilli</taxon>
        <taxon>Bacillales</taxon>
        <taxon>Paenibacillaceae</taxon>
        <taxon>Paenibacillus</taxon>
    </lineage>
</organism>
<keyword evidence="2" id="KW-1185">Reference proteome</keyword>
<dbReference type="Proteomes" id="UP001174205">
    <property type="component" value="Unassembled WGS sequence"/>
</dbReference>
<evidence type="ECO:0000313" key="1">
    <source>
        <dbReference type="EMBL" id="MDN4600614.1"/>
    </source>
</evidence>
<dbReference type="EMBL" id="JAROCD010000002">
    <property type="protein sequence ID" value="MDN4600614.1"/>
    <property type="molecule type" value="Genomic_DNA"/>
</dbReference>
<name>A0ABT8J8P6_9BACL</name>
<sequence length="210" mass="24239">MSIVPQIEDEIVLKLQKIIKSKFEPIYVPAIKDSDAVINECFPNVQKKVSDSGGDIIFGWQLWKGKFIGEAEFHAVWKSDEGELIDITPKETPIEHILFIQDDQTQYRNIQIDNIRVNLNTNVAVDDFINVHKSLFRIRNRGKRSKDYEIKLPSYEYEIYSTLQKISNTLLVFLNNGGEMDSDCFCNSGTSYVQCHRKEIKKVILASKTF</sequence>
<reference evidence="1" key="1">
    <citation type="submission" date="2023-03" db="EMBL/GenBank/DDBJ databases">
        <title>MT1 and MT2 Draft Genomes of Novel Species.</title>
        <authorList>
            <person name="Venkateswaran K."/>
        </authorList>
    </citation>
    <scope>NUCLEOTIDE SEQUENCE</scope>
    <source>
        <strain evidence="1">F6_3S_P_1C</strain>
    </source>
</reference>
<evidence type="ECO:0008006" key="3">
    <source>
        <dbReference type="Google" id="ProtNLM"/>
    </source>
</evidence>
<protein>
    <recommendedName>
        <fullName evidence="3">SEC-C domain-containing protein</fullName>
    </recommendedName>
</protein>
<gene>
    <name evidence="1" type="ORF">P5G61_05210</name>
</gene>
<proteinExistence type="predicted"/>
<evidence type="ECO:0000313" key="2">
    <source>
        <dbReference type="Proteomes" id="UP001174205"/>
    </source>
</evidence>
<accession>A0ABT8J8P6</accession>